<accession>A0ABD6AQK4</accession>
<dbReference type="AlphaFoldDB" id="A0ABD6AQK4"/>
<evidence type="ECO:0000313" key="4">
    <source>
        <dbReference type="Proteomes" id="UP001597187"/>
    </source>
</evidence>
<comment type="similarity">
    <text evidence="1">Belongs to the universal stress protein A family.</text>
</comment>
<dbReference type="Proteomes" id="UP001597187">
    <property type="component" value="Unassembled WGS sequence"/>
</dbReference>
<dbReference type="SUPFAM" id="SSF52402">
    <property type="entry name" value="Adenine nucleotide alpha hydrolases-like"/>
    <property type="match status" value="1"/>
</dbReference>
<dbReference type="CDD" id="cd00293">
    <property type="entry name" value="USP-like"/>
    <property type="match status" value="1"/>
</dbReference>
<evidence type="ECO:0000313" key="3">
    <source>
        <dbReference type="EMBL" id="MFD1511780.1"/>
    </source>
</evidence>
<proteinExistence type="inferred from homology"/>
<dbReference type="PANTHER" id="PTHR46268:SF6">
    <property type="entry name" value="UNIVERSAL STRESS PROTEIN UP12"/>
    <property type="match status" value="1"/>
</dbReference>
<sequence length="142" mass="15240">MFDRILFPTDGSEGADEALTDALELARIHESTLHVLFVADTQRDSVTLVGTEVVDALTAVGEEAVATVADRAAEAGVEATTAVEQGTPWRTIVDYAEREGVDLLVMATHGRRGLDRYLLGSVTEKVVRTASVPVMTVRIDAE</sequence>
<dbReference type="Gene3D" id="3.40.50.620">
    <property type="entry name" value="HUPs"/>
    <property type="match status" value="1"/>
</dbReference>
<evidence type="ECO:0000256" key="1">
    <source>
        <dbReference type="ARBA" id="ARBA00008791"/>
    </source>
</evidence>
<dbReference type="PRINTS" id="PR01438">
    <property type="entry name" value="UNVRSLSTRESS"/>
</dbReference>
<dbReference type="InterPro" id="IPR014729">
    <property type="entry name" value="Rossmann-like_a/b/a_fold"/>
</dbReference>
<feature type="domain" description="UspA" evidence="2">
    <location>
        <begin position="1"/>
        <end position="138"/>
    </location>
</feature>
<keyword evidence="4" id="KW-1185">Reference proteome</keyword>
<organism evidence="3 4">
    <name type="scientific">Halomarina rubra</name>
    <dbReference type="NCBI Taxonomy" id="2071873"/>
    <lineage>
        <taxon>Archaea</taxon>
        <taxon>Methanobacteriati</taxon>
        <taxon>Methanobacteriota</taxon>
        <taxon>Stenosarchaea group</taxon>
        <taxon>Halobacteria</taxon>
        <taxon>Halobacteriales</taxon>
        <taxon>Natronomonadaceae</taxon>
        <taxon>Halomarina</taxon>
    </lineage>
</organism>
<dbReference type="Pfam" id="PF00582">
    <property type="entry name" value="Usp"/>
    <property type="match status" value="1"/>
</dbReference>
<dbReference type="InterPro" id="IPR006015">
    <property type="entry name" value="Universal_stress_UspA"/>
</dbReference>
<name>A0ABD6AQK4_9EURY</name>
<comment type="caution">
    <text evidence="3">The sequence shown here is derived from an EMBL/GenBank/DDBJ whole genome shotgun (WGS) entry which is preliminary data.</text>
</comment>
<dbReference type="InterPro" id="IPR006016">
    <property type="entry name" value="UspA"/>
</dbReference>
<dbReference type="RefSeq" id="WP_250871765.1">
    <property type="nucleotide sequence ID" value="NZ_JALXFV010000001.1"/>
</dbReference>
<protein>
    <submittedName>
        <fullName evidence="3">Universal stress protein</fullName>
    </submittedName>
</protein>
<reference evidence="3 4" key="1">
    <citation type="journal article" date="2019" name="Int. J. Syst. Evol. Microbiol.">
        <title>The Global Catalogue of Microorganisms (GCM) 10K type strain sequencing project: providing services to taxonomists for standard genome sequencing and annotation.</title>
        <authorList>
            <consortium name="The Broad Institute Genomics Platform"/>
            <consortium name="The Broad Institute Genome Sequencing Center for Infectious Disease"/>
            <person name="Wu L."/>
            <person name="Ma J."/>
        </authorList>
    </citation>
    <scope>NUCLEOTIDE SEQUENCE [LARGE SCALE GENOMIC DNA]</scope>
    <source>
        <strain evidence="3 4">CGMCC 1.12563</strain>
    </source>
</reference>
<gene>
    <name evidence="3" type="ORF">ACFSBT_00630</name>
</gene>
<dbReference type="PANTHER" id="PTHR46268">
    <property type="entry name" value="STRESS RESPONSE PROTEIN NHAX"/>
    <property type="match status" value="1"/>
</dbReference>
<dbReference type="EMBL" id="JBHUDC010000001">
    <property type="protein sequence ID" value="MFD1511780.1"/>
    <property type="molecule type" value="Genomic_DNA"/>
</dbReference>
<evidence type="ECO:0000259" key="2">
    <source>
        <dbReference type="Pfam" id="PF00582"/>
    </source>
</evidence>